<dbReference type="GO" id="GO:0005524">
    <property type="term" value="F:ATP binding"/>
    <property type="evidence" value="ECO:0007669"/>
    <property type="project" value="UniProtKB-KW"/>
</dbReference>
<dbReference type="InterPro" id="IPR036597">
    <property type="entry name" value="Fido-like_dom_sf"/>
</dbReference>
<protein>
    <recommendedName>
        <fullName evidence="5">protein adenylyltransferase</fullName>
        <ecNumber evidence="5">2.7.7.108</ecNumber>
    </recommendedName>
</protein>
<dbReference type="SUPFAM" id="SSF140931">
    <property type="entry name" value="Fic-like"/>
    <property type="match status" value="1"/>
</dbReference>
<comment type="catalytic activity">
    <reaction evidence="6">
        <text>L-threonyl-[protein] + ATP = 3-O-(5'-adenylyl)-L-threonyl-[protein] + diphosphate</text>
        <dbReference type="Rhea" id="RHEA:54292"/>
        <dbReference type="Rhea" id="RHEA-COMP:11060"/>
        <dbReference type="Rhea" id="RHEA-COMP:13847"/>
        <dbReference type="ChEBI" id="CHEBI:30013"/>
        <dbReference type="ChEBI" id="CHEBI:30616"/>
        <dbReference type="ChEBI" id="CHEBI:33019"/>
        <dbReference type="ChEBI" id="CHEBI:138113"/>
        <dbReference type="EC" id="2.7.7.108"/>
    </reaction>
</comment>
<dbReference type="AlphaFoldDB" id="A0A4Y3HZ93"/>
<dbReference type="EC" id="2.7.7.108" evidence="5"/>
<reference evidence="8 9" key="1">
    <citation type="submission" date="2019-06" db="EMBL/GenBank/DDBJ databases">
        <title>Whole genome shotgun sequence of Vibrio inusitatus NBRC 102082.</title>
        <authorList>
            <person name="Hosoyama A."/>
            <person name="Uohara A."/>
            <person name="Ohji S."/>
            <person name="Ichikawa N."/>
        </authorList>
    </citation>
    <scope>NUCLEOTIDE SEQUENCE [LARGE SCALE GENOMIC DNA]</scope>
    <source>
        <strain evidence="8 9">NBRC 102082</strain>
    </source>
</reference>
<dbReference type="PANTHER" id="PTHR39560">
    <property type="entry name" value="PROTEIN ADENYLYLTRANSFERASE FIC-RELATED"/>
    <property type="match status" value="1"/>
</dbReference>
<comment type="caution">
    <text evidence="8">The sequence shown here is derived from an EMBL/GenBank/DDBJ whole genome shotgun (WGS) entry which is preliminary data.</text>
</comment>
<dbReference type="Gene3D" id="1.10.3290.10">
    <property type="entry name" value="Fido-like domain"/>
    <property type="match status" value="1"/>
</dbReference>
<keyword evidence="2" id="KW-0548">Nucleotidyltransferase</keyword>
<evidence type="ECO:0000313" key="9">
    <source>
        <dbReference type="Proteomes" id="UP000318717"/>
    </source>
</evidence>
<evidence type="ECO:0000256" key="1">
    <source>
        <dbReference type="ARBA" id="ARBA00022679"/>
    </source>
</evidence>
<sequence length="111" mass="12910">MRDKYGAKHDKYCYTGTDILINKLNIRDADELADAETALTTERYLEYCSEITQLNQLDFSHFKSLHHQLFQNIFESAGKIREVDISKGNTRFCTITRIEPEGKNYLVQSLD</sequence>
<dbReference type="GO" id="GO:0070733">
    <property type="term" value="F:AMPylase activity"/>
    <property type="evidence" value="ECO:0007669"/>
    <property type="project" value="UniProtKB-EC"/>
</dbReference>
<name>A0A4Y3HZ93_9VIBR</name>
<comment type="catalytic activity">
    <reaction evidence="7">
        <text>L-tyrosyl-[protein] + ATP = O-(5'-adenylyl)-L-tyrosyl-[protein] + diphosphate</text>
        <dbReference type="Rhea" id="RHEA:54288"/>
        <dbReference type="Rhea" id="RHEA-COMP:10136"/>
        <dbReference type="Rhea" id="RHEA-COMP:13846"/>
        <dbReference type="ChEBI" id="CHEBI:30616"/>
        <dbReference type="ChEBI" id="CHEBI:33019"/>
        <dbReference type="ChEBI" id="CHEBI:46858"/>
        <dbReference type="ChEBI" id="CHEBI:83624"/>
        <dbReference type="EC" id="2.7.7.108"/>
    </reaction>
</comment>
<keyword evidence="9" id="KW-1185">Reference proteome</keyword>
<evidence type="ECO:0000256" key="3">
    <source>
        <dbReference type="ARBA" id="ARBA00022741"/>
    </source>
</evidence>
<organism evidence="8 9">
    <name type="scientific">Vibrio inusitatus NBRC 102082</name>
    <dbReference type="NCBI Taxonomy" id="1219070"/>
    <lineage>
        <taxon>Bacteria</taxon>
        <taxon>Pseudomonadati</taxon>
        <taxon>Pseudomonadota</taxon>
        <taxon>Gammaproteobacteria</taxon>
        <taxon>Vibrionales</taxon>
        <taxon>Vibrionaceae</taxon>
        <taxon>Vibrio</taxon>
    </lineage>
</organism>
<dbReference type="Proteomes" id="UP000318717">
    <property type="component" value="Unassembled WGS sequence"/>
</dbReference>
<evidence type="ECO:0000256" key="6">
    <source>
        <dbReference type="ARBA" id="ARBA00047939"/>
    </source>
</evidence>
<evidence type="ECO:0000256" key="7">
    <source>
        <dbReference type="ARBA" id="ARBA00048696"/>
    </source>
</evidence>
<accession>A0A4Y3HZ93</accession>
<dbReference type="PANTHER" id="PTHR39560:SF1">
    <property type="entry name" value="PROTEIN ADENYLYLTRANSFERASE FIC-RELATED"/>
    <property type="match status" value="1"/>
</dbReference>
<proteinExistence type="predicted"/>
<evidence type="ECO:0000256" key="4">
    <source>
        <dbReference type="ARBA" id="ARBA00022840"/>
    </source>
</evidence>
<dbReference type="EMBL" id="BJLF01000018">
    <property type="protein sequence ID" value="GEA52338.1"/>
    <property type="molecule type" value="Genomic_DNA"/>
</dbReference>
<evidence type="ECO:0000256" key="2">
    <source>
        <dbReference type="ARBA" id="ARBA00022695"/>
    </source>
</evidence>
<keyword evidence="3" id="KW-0547">Nucleotide-binding</keyword>
<dbReference type="GO" id="GO:0051302">
    <property type="term" value="P:regulation of cell division"/>
    <property type="evidence" value="ECO:0007669"/>
    <property type="project" value="TreeGrafter"/>
</dbReference>
<gene>
    <name evidence="8" type="ORF">VIN01S_31420</name>
</gene>
<keyword evidence="4" id="KW-0067">ATP-binding</keyword>
<evidence type="ECO:0000256" key="5">
    <source>
        <dbReference type="ARBA" id="ARBA00034531"/>
    </source>
</evidence>
<evidence type="ECO:0000313" key="8">
    <source>
        <dbReference type="EMBL" id="GEA52338.1"/>
    </source>
</evidence>
<keyword evidence="1" id="KW-0808">Transferase</keyword>